<dbReference type="Proteomes" id="UP000008207">
    <property type="component" value="Chromosome"/>
</dbReference>
<dbReference type="HOGENOM" id="CLU_098614_0_0_5"/>
<reference evidence="2 3" key="1">
    <citation type="submission" date="2009-01" db="EMBL/GenBank/DDBJ databases">
        <title>Complete sequence of chromosome of Methylobacterium nodulans ORS 2060.</title>
        <authorList>
            <consortium name="US DOE Joint Genome Institute"/>
            <person name="Lucas S."/>
            <person name="Copeland A."/>
            <person name="Lapidus A."/>
            <person name="Glavina del Rio T."/>
            <person name="Dalin E."/>
            <person name="Tice H."/>
            <person name="Bruce D."/>
            <person name="Goodwin L."/>
            <person name="Pitluck S."/>
            <person name="Sims D."/>
            <person name="Brettin T."/>
            <person name="Detter J.C."/>
            <person name="Han C."/>
            <person name="Larimer F."/>
            <person name="Land M."/>
            <person name="Hauser L."/>
            <person name="Kyrpides N."/>
            <person name="Ivanova N."/>
            <person name="Marx C.J."/>
            <person name="Richardson P."/>
        </authorList>
    </citation>
    <scope>NUCLEOTIDE SEQUENCE [LARGE SCALE GENOMIC DNA]</scope>
    <source>
        <strain evidence="3">LMG 21967 / CNCM I-2342 / ORS 2060</strain>
    </source>
</reference>
<feature type="domain" description="Sulphotransferase Stf0" evidence="1">
    <location>
        <begin position="4"/>
        <end position="215"/>
    </location>
</feature>
<evidence type="ECO:0000313" key="2">
    <source>
        <dbReference type="EMBL" id="ACL61779.1"/>
    </source>
</evidence>
<evidence type="ECO:0000259" key="1">
    <source>
        <dbReference type="Pfam" id="PF09037"/>
    </source>
</evidence>
<dbReference type="Pfam" id="PF09037">
    <property type="entry name" value="Sulphotransf"/>
    <property type="match status" value="1"/>
</dbReference>
<dbReference type="InterPro" id="IPR015124">
    <property type="entry name" value="Stf0"/>
</dbReference>
<organism evidence="2 3">
    <name type="scientific">Methylobacterium nodulans (strain LMG 21967 / CNCM I-2342 / ORS 2060)</name>
    <dbReference type="NCBI Taxonomy" id="460265"/>
    <lineage>
        <taxon>Bacteria</taxon>
        <taxon>Pseudomonadati</taxon>
        <taxon>Pseudomonadota</taxon>
        <taxon>Alphaproteobacteria</taxon>
        <taxon>Hyphomicrobiales</taxon>
        <taxon>Methylobacteriaceae</taxon>
        <taxon>Methylobacterium</taxon>
    </lineage>
</organism>
<name>B8IIY4_METNO</name>
<dbReference type="AlphaFoldDB" id="B8IIY4"/>
<dbReference type="RefSeq" id="WP_015933342.1">
    <property type="nucleotide sequence ID" value="NC_011894.1"/>
</dbReference>
<dbReference type="InterPro" id="IPR027417">
    <property type="entry name" value="P-loop_NTPase"/>
</dbReference>
<dbReference type="Gene3D" id="3.40.50.300">
    <property type="entry name" value="P-loop containing nucleotide triphosphate hydrolases"/>
    <property type="match status" value="1"/>
</dbReference>
<dbReference type="eggNOG" id="COG4424">
    <property type="taxonomic scope" value="Bacteria"/>
</dbReference>
<dbReference type="OrthoDB" id="5562925at2"/>
<accession>B8IIY4</accession>
<sequence>MKGYAVCGAPRSGSNYFCDVLTSTGQLGRPREYFNGDARRRYDDPSYPDDPALQIKHILTTGATPNGVYALKLFPGLFDRVSPHLKLTQALPNLTFVRLRRLDVLGQALSWVRSIQTGQFRSTETANAEPQFDGPLIATYLGQVCQRNARWDMYFARTGLRPVEVTYEDLAENPQEAVDQVAGRLGVHPSPRIDPSQVLLRRQSDAVSAEWRARFIWEFGDRDVMDGADLLSRTL</sequence>
<evidence type="ECO:0000313" key="3">
    <source>
        <dbReference type="Proteomes" id="UP000008207"/>
    </source>
</evidence>
<dbReference type="PIRSF" id="PIRSF021497">
    <property type="entry name" value="Sulphotransferase_Stf0"/>
    <property type="match status" value="1"/>
</dbReference>
<protein>
    <submittedName>
        <fullName evidence="2">Stf0 sulphotransferase</fullName>
    </submittedName>
</protein>
<dbReference type="SUPFAM" id="SSF52540">
    <property type="entry name" value="P-loop containing nucleoside triphosphate hydrolases"/>
    <property type="match status" value="1"/>
</dbReference>
<dbReference type="GO" id="GO:0016740">
    <property type="term" value="F:transferase activity"/>
    <property type="evidence" value="ECO:0007669"/>
    <property type="project" value="UniProtKB-KW"/>
</dbReference>
<gene>
    <name evidence="2" type="ordered locus">Mnod_7038</name>
</gene>
<dbReference type="EMBL" id="CP001349">
    <property type="protein sequence ID" value="ACL61779.1"/>
    <property type="molecule type" value="Genomic_DNA"/>
</dbReference>
<dbReference type="InterPro" id="IPR024628">
    <property type="entry name" value="Sulfotransferase_Stf0_dom"/>
</dbReference>
<dbReference type="KEGG" id="mno:Mnod_7038"/>
<keyword evidence="2" id="KW-0808">Transferase</keyword>
<keyword evidence="3" id="KW-1185">Reference proteome</keyword>
<proteinExistence type="predicted"/>